<accession>M2SQI1</accession>
<keyword evidence="3" id="KW-1185">Reference proteome</keyword>
<feature type="region of interest" description="Disordered" evidence="1">
    <location>
        <begin position="98"/>
        <end position="193"/>
    </location>
</feature>
<evidence type="ECO:0000313" key="2">
    <source>
        <dbReference type="EMBL" id="EMD87570.1"/>
    </source>
</evidence>
<dbReference type="EMBL" id="KB445582">
    <property type="protein sequence ID" value="EMD87570.1"/>
    <property type="molecule type" value="Genomic_DNA"/>
</dbReference>
<name>M2SQI1_COCH5</name>
<dbReference type="HOGENOM" id="CLU_1427757_0_0_1"/>
<reference evidence="3" key="2">
    <citation type="journal article" date="2013" name="PLoS Genet.">
        <title>Comparative genome structure, secondary metabolite, and effector coding capacity across Cochliobolus pathogens.</title>
        <authorList>
            <person name="Condon B.J."/>
            <person name="Leng Y."/>
            <person name="Wu D."/>
            <person name="Bushley K.E."/>
            <person name="Ohm R.A."/>
            <person name="Otillar R."/>
            <person name="Martin J."/>
            <person name="Schackwitz W."/>
            <person name="Grimwood J."/>
            <person name="MohdZainudin N."/>
            <person name="Xue C."/>
            <person name="Wang R."/>
            <person name="Manning V.A."/>
            <person name="Dhillon B."/>
            <person name="Tu Z.J."/>
            <person name="Steffenson B.J."/>
            <person name="Salamov A."/>
            <person name="Sun H."/>
            <person name="Lowry S."/>
            <person name="LaButti K."/>
            <person name="Han J."/>
            <person name="Copeland A."/>
            <person name="Lindquist E."/>
            <person name="Barry K."/>
            <person name="Schmutz J."/>
            <person name="Baker S.E."/>
            <person name="Ciuffetti L.M."/>
            <person name="Grigoriev I.V."/>
            <person name="Zhong S."/>
            <person name="Turgeon B.G."/>
        </authorList>
    </citation>
    <scope>NUCLEOTIDE SEQUENCE [LARGE SCALE GENOMIC DNA]</scope>
    <source>
        <strain evidence="3">C5 / ATCC 48332 / race O</strain>
    </source>
</reference>
<evidence type="ECO:0000256" key="1">
    <source>
        <dbReference type="SAM" id="MobiDB-lite"/>
    </source>
</evidence>
<feature type="compositionally biased region" description="Basic and acidic residues" evidence="1">
    <location>
        <begin position="121"/>
        <end position="131"/>
    </location>
</feature>
<proteinExistence type="predicted"/>
<dbReference type="Proteomes" id="UP000016936">
    <property type="component" value="Unassembled WGS sequence"/>
</dbReference>
<gene>
    <name evidence="2" type="ORF">COCHEDRAFT_1033968</name>
</gene>
<protein>
    <submittedName>
        <fullName evidence="2">Uncharacterized protein</fullName>
    </submittedName>
</protein>
<evidence type="ECO:0000313" key="3">
    <source>
        <dbReference type="Proteomes" id="UP000016936"/>
    </source>
</evidence>
<dbReference type="OrthoDB" id="3691823at2759"/>
<organism evidence="2 3">
    <name type="scientific">Cochliobolus heterostrophus (strain C5 / ATCC 48332 / race O)</name>
    <name type="common">Southern corn leaf blight fungus</name>
    <name type="synonym">Bipolaris maydis</name>
    <dbReference type="NCBI Taxonomy" id="701091"/>
    <lineage>
        <taxon>Eukaryota</taxon>
        <taxon>Fungi</taxon>
        <taxon>Dikarya</taxon>
        <taxon>Ascomycota</taxon>
        <taxon>Pezizomycotina</taxon>
        <taxon>Dothideomycetes</taxon>
        <taxon>Pleosporomycetidae</taxon>
        <taxon>Pleosporales</taxon>
        <taxon>Pleosporineae</taxon>
        <taxon>Pleosporaceae</taxon>
        <taxon>Bipolaris</taxon>
    </lineage>
</organism>
<sequence>MAHGNLNDKCPRGQTHCHQRCSAQCQPPSDTKPVPDASGSQQWLQYTHTQSTGATCIALTPNSQRHGDHVSCRQNIPYWDDFNGIIYEIPHGKPLSLLKTPSQQADGGRSAEPQNSCAEIVGDRPHGKKDVSYTIPSPSYIAQESMPYGENEKPSDLASCVDAEETQSKGSLSGSTKDEFYAGESVEGTSYTE</sequence>
<dbReference type="AlphaFoldDB" id="M2SQI1"/>
<reference evidence="2 3" key="1">
    <citation type="journal article" date="2012" name="PLoS Pathog.">
        <title>Diverse lifestyles and strategies of plant pathogenesis encoded in the genomes of eighteen Dothideomycetes fungi.</title>
        <authorList>
            <person name="Ohm R.A."/>
            <person name="Feau N."/>
            <person name="Henrissat B."/>
            <person name="Schoch C.L."/>
            <person name="Horwitz B.A."/>
            <person name="Barry K.W."/>
            <person name="Condon B.J."/>
            <person name="Copeland A.C."/>
            <person name="Dhillon B."/>
            <person name="Glaser F."/>
            <person name="Hesse C.N."/>
            <person name="Kosti I."/>
            <person name="LaButti K."/>
            <person name="Lindquist E.A."/>
            <person name="Lucas S."/>
            <person name="Salamov A.A."/>
            <person name="Bradshaw R.E."/>
            <person name="Ciuffetti L."/>
            <person name="Hamelin R.C."/>
            <person name="Kema G.H.J."/>
            <person name="Lawrence C."/>
            <person name="Scott J.A."/>
            <person name="Spatafora J.W."/>
            <person name="Turgeon B.G."/>
            <person name="de Wit P.J.G.M."/>
            <person name="Zhong S."/>
            <person name="Goodwin S.B."/>
            <person name="Grigoriev I.V."/>
        </authorList>
    </citation>
    <scope>NUCLEOTIDE SEQUENCE [LARGE SCALE GENOMIC DNA]</scope>
    <source>
        <strain evidence="3">C5 / ATCC 48332 / race O</strain>
    </source>
</reference>